<dbReference type="Pfam" id="PF02300">
    <property type="entry name" value="Fumarate_red_C"/>
    <property type="match status" value="1"/>
</dbReference>
<feature type="transmembrane region" description="Helical" evidence="6">
    <location>
        <begin position="120"/>
        <end position="144"/>
    </location>
</feature>
<feature type="transmembrane region" description="Helical" evidence="6">
    <location>
        <begin position="43"/>
        <end position="63"/>
    </location>
</feature>
<sequence length="145" mass="16865">MIKKNNDNYPANNDLNNNNTGTQSEITSLQTKQPLFLSIIDKLTPFSMIWVSLVLMYGVICMYTNRMGQDEFYRFIFFLQSPVVVVLNCIALLLALFHSINWFRLMPKIIFKQNIHKKKQGYLLIIGLWGVTILLSYCLLLLIIK</sequence>
<evidence type="ECO:0000256" key="3">
    <source>
        <dbReference type="ARBA" id="ARBA00022989"/>
    </source>
</evidence>
<feature type="region of interest" description="Disordered" evidence="5">
    <location>
        <begin position="1"/>
        <end position="23"/>
    </location>
</feature>
<evidence type="ECO:0000256" key="5">
    <source>
        <dbReference type="SAM" id="MobiDB-lite"/>
    </source>
</evidence>
<protein>
    <recommendedName>
        <fullName evidence="9">Fumarate reductase subunit C</fullName>
    </recommendedName>
</protein>
<name>A0A242NUR6_9GAMM</name>
<evidence type="ECO:0000256" key="1">
    <source>
        <dbReference type="ARBA" id="ARBA00022475"/>
    </source>
</evidence>
<organism evidence="7 8">
    <name type="scientific">Gilliamella apis</name>
    <dbReference type="NCBI Taxonomy" id="1970738"/>
    <lineage>
        <taxon>Bacteria</taxon>
        <taxon>Pseudomonadati</taxon>
        <taxon>Pseudomonadota</taxon>
        <taxon>Gammaproteobacteria</taxon>
        <taxon>Orbales</taxon>
        <taxon>Orbaceae</taxon>
        <taxon>Gilliamella</taxon>
    </lineage>
</organism>
<evidence type="ECO:0000313" key="8">
    <source>
        <dbReference type="Proteomes" id="UP000194968"/>
    </source>
</evidence>
<accession>A0A242NUR6</accession>
<evidence type="ECO:0008006" key="9">
    <source>
        <dbReference type="Google" id="ProtNLM"/>
    </source>
</evidence>
<dbReference type="SUPFAM" id="SSF81343">
    <property type="entry name" value="Fumarate reductase respiratory complex transmembrane subunits"/>
    <property type="match status" value="1"/>
</dbReference>
<dbReference type="Gene3D" id="1.20.1300.10">
    <property type="entry name" value="Fumarate reductase/succinate dehydrogenase, transmembrane subunit"/>
    <property type="match status" value="1"/>
</dbReference>
<dbReference type="InterPro" id="IPR034804">
    <property type="entry name" value="SQR/QFR_C/D"/>
</dbReference>
<keyword evidence="1" id="KW-1003">Cell membrane</keyword>
<evidence type="ECO:0000313" key="7">
    <source>
        <dbReference type="EMBL" id="OTQ49903.1"/>
    </source>
</evidence>
<feature type="compositionally biased region" description="Low complexity" evidence="5">
    <location>
        <begin position="7"/>
        <end position="19"/>
    </location>
</feature>
<evidence type="ECO:0000256" key="6">
    <source>
        <dbReference type="SAM" id="Phobius"/>
    </source>
</evidence>
<feature type="transmembrane region" description="Helical" evidence="6">
    <location>
        <begin position="75"/>
        <end position="100"/>
    </location>
</feature>
<keyword evidence="2 6" id="KW-0812">Transmembrane</keyword>
<evidence type="ECO:0000256" key="4">
    <source>
        <dbReference type="ARBA" id="ARBA00023136"/>
    </source>
</evidence>
<gene>
    <name evidence="7" type="ORF">B6D06_05275</name>
</gene>
<dbReference type="InterPro" id="IPR003510">
    <property type="entry name" value="Fumarate_red_C"/>
</dbReference>
<proteinExistence type="predicted"/>
<comment type="caution">
    <text evidence="7">The sequence shown here is derived from an EMBL/GenBank/DDBJ whole genome shotgun (WGS) entry which is preliminary data.</text>
</comment>
<keyword evidence="4 6" id="KW-0472">Membrane</keyword>
<keyword evidence="3 6" id="KW-1133">Transmembrane helix</keyword>
<dbReference type="AlphaFoldDB" id="A0A242NUR6"/>
<reference evidence="7 8" key="1">
    <citation type="submission" date="2017-03" db="EMBL/GenBank/DDBJ databases">
        <title>Comparative genomics of honeybee gut symbionts reveal geographically distinct and subgroup specific antibiotic resistance.</title>
        <authorList>
            <person name="Ludvigsen J."/>
            <person name="Porcellato D."/>
            <person name="Labee-Lund T.M."/>
            <person name="Amdam G.V."/>
            <person name="Rudi K."/>
        </authorList>
    </citation>
    <scope>NUCLEOTIDE SEQUENCE [LARGE SCALE GENOMIC DNA]</scope>
    <source>
        <strain evidence="7 8">A-4-12</strain>
    </source>
</reference>
<dbReference type="GO" id="GO:0016020">
    <property type="term" value="C:membrane"/>
    <property type="evidence" value="ECO:0007669"/>
    <property type="project" value="InterPro"/>
</dbReference>
<dbReference type="Proteomes" id="UP000194968">
    <property type="component" value="Unassembled WGS sequence"/>
</dbReference>
<dbReference type="OrthoDB" id="7068145at2"/>
<dbReference type="EMBL" id="NASK01000091">
    <property type="protein sequence ID" value="OTQ49903.1"/>
    <property type="molecule type" value="Genomic_DNA"/>
</dbReference>
<evidence type="ECO:0000256" key="2">
    <source>
        <dbReference type="ARBA" id="ARBA00022692"/>
    </source>
</evidence>
<dbReference type="RefSeq" id="WP_065577738.1">
    <property type="nucleotide sequence ID" value="NZ_LZGI01000003.1"/>
</dbReference>